<dbReference type="PANTHER" id="PTHR34211:SF3">
    <property type="entry name" value="CALCINEURIN-LIKE METALLO-PHOSPHOESTERASE SUPERFAMILY PROTEIN"/>
    <property type="match status" value="1"/>
</dbReference>
<keyword evidence="3" id="KW-1185">Reference proteome</keyword>
<dbReference type="InParanoid" id="A0A024GAH9"/>
<dbReference type="OrthoDB" id="1883418at2759"/>
<dbReference type="PANTHER" id="PTHR34211">
    <property type="entry name" value="CALCINEURIN-LIKE METALLO-PHOSPHOESTERASE SUPERFAMILY PROTEIN"/>
    <property type="match status" value="1"/>
</dbReference>
<keyword evidence="1" id="KW-0812">Transmembrane</keyword>
<evidence type="ECO:0000313" key="3">
    <source>
        <dbReference type="Proteomes" id="UP000053237"/>
    </source>
</evidence>
<protein>
    <submittedName>
        <fullName evidence="2">Uncharacterized protein</fullName>
    </submittedName>
</protein>
<reference evidence="2 3" key="1">
    <citation type="submission" date="2012-05" db="EMBL/GenBank/DDBJ databases">
        <title>Recombination and specialization in a pathogen metapopulation.</title>
        <authorList>
            <person name="Gardiner A."/>
            <person name="Kemen E."/>
            <person name="Schultz-Larsen T."/>
            <person name="MacLean D."/>
            <person name="Van Oosterhout C."/>
            <person name="Jones J.D.G."/>
        </authorList>
    </citation>
    <scope>NUCLEOTIDE SEQUENCE [LARGE SCALE GENOMIC DNA]</scope>
    <source>
        <strain evidence="2 3">Ac Nc2</strain>
    </source>
</reference>
<keyword evidence="1" id="KW-1133">Transmembrane helix</keyword>
<name>A0A024GAH9_9STRA</name>
<dbReference type="EMBL" id="CAIX01000055">
    <property type="protein sequence ID" value="CCI43773.1"/>
    <property type="molecule type" value="Genomic_DNA"/>
</dbReference>
<evidence type="ECO:0000256" key="1">
    <source>
        <dbReference type="SAM" id="Phobius"/>
    </source>
</evidence>
<accession>A0A024GAH9</accession>
<feature type="transmembrane region" description="Helical" evidence="1">
    <location>
        <begin position="47"/>
        <end position="68"/>
    </location>
</feature>
<organism evidence="2 3">
    <name type="scientific">Albugo candida</name>
    <dbReference type="NCBI Taxonomy" id="65357"/>
    <lineage>
        <taxon>Eukaryota</taxon>
        <taxon>Sar</taxon>
        <taxon>Stramenopiles</taxon>
        <taxon>Oomycota</taxon>
        <taxon>Peronosporomycetes</taxon>
        <taxon>Albuginales</taxon>
        <taxon>Albuginaceae</taxon>
        <taxon>Albugo</taxon>
    </lineage>
</organism>
<keyword evidence="1" id="KW-0472">Membrane</keyword>
<feature type="transmembrane region" description="Helical" evidence="1">
    <location>
        <begin position="21"/>
        <end position="40"/>
    </location>
</feature>
<dbReference type="AlphaFoldDB" id="A0A024GAH9"/>
<comment type="caution">
    <text evidence="2">The sequence shown here is derived from an EMBL/GenBank/DDBJ whole genome shotgun (WGS) entry which is preliminary data.</text>
</comment>
<proteinExistence type="predicted"/>
<sequence length="139" mass="15843">MLQLFILEVCAVQYEMVSSSYVSLTTFLYMLVTLIFFADCTTFTKQILCGMFMSWIHCVAASACLIFYECIVDFAILKGGLGQEGSHSLFQYFTTNVFSFSNLTSIQSTQSTLDYIVELYFSFMRFCMSAFDSKLRTST</sequence>
<gene>
    <name evidence="2" type="ORF">BN9_045570</name>
</gene>
<evidence type="ECO:0000313" key="2">
    <source>
        <dbReference type="EMBL" id="CCI43773.1"/>
    </source>
</evidence>
<dbReference type="Proteomes" id="UP000053237">
    <property type="component" value="Unassembled WGS sequence"/>
</dbReference>